<organism evidence="1">
    <name type="scientific">marine sediment metagenome</name>
    <dbReference type="NCBI Taxonomy" id="412755"/>
    <lineage>
        <taxon>unclassified sequences</taxon>
        <taxon>metagenomes</taxon>
        <taxon>ecological metagenomes</taxon>
    </lineage>
</organism>
<name>A0A0F9LUS7_9ZZZZ</name>
<accession>A0A0F9LUS7</accession>
<dbReference type="AlphaFoldDB" id="A0A0F9LUS7"/>
<protein>
    <recommendedName>
        <fullName evidence="2">Xylose isomerase-like TIM barrel domain-containing protein</fullName>
    </recommendedName>
</protein>
<gene>
    <name evidence="1" type="ORF">LCGC14_1153430</name>
</gene>
<reference evidence="1" key="1">
    <citation type="journal article" date="2015" name="Nature">
        <title>Complex archaea that bridge the gap between prokaryotes and eukaryotes.</title>
        <authorList>
            <person name="Spang A."/>
            <person name="Saw J.H."/>
            <person name="Jorgensen S.L."/>
            <person name="Zaremba-Niedzwiedzka K."/>
            <person name="Martijn J."/>
            <person name="Lind A.E."/>
            <person name="van Eijk R."/>
            <person name="Schleper C."/>
            <person name="Guy L."/>
            <person name="Ettema T.J."/>
        </authorList>
    </citation>
    <scope>NUCLEOTIDE SEQUENCE</scope>
</reference>
<dbReference type="EMBL" id="LAZR01005564">
    <property type="protein sequence ID" value="KKM98889.1"/>
    <property type="molecule type" value="Genomic_DNA"/>
</dbReference>
<evidence type="ECO:0000313" key="1">
    <source>
        <dbReference type="EMBL" id="KKM98889.1"/>
    </source>
</evidence>
<proteinExistence type="predicted"/>
<sequence>MLPTVDFCGIEVTRLVIGANPFGGYSHQSAERDREMREYYTIERIKQTWARAEAAGINTMVTNNETPHVLQAVREYLDEGGSLQWIAQVNSRSEPDMAVAVEEAVAIGCKAIYFHGAQVDDLYSRKDGRTLGKWCDTARSQGIPVGVAGHSPRVHRWVNSMDIVDFHAVCFFTCGSLHDGKGHTFRLGDVAPAAEATRAIDKPCIAYKIMGAGRIDAAMALEFALTSIKPTDVVNVGMHRGDKDDMVEENAATVCEVLNSHSDGAEPPGGES</sequence>
<evidence type="ECO:0008006" key="2">
    <source>
        <dbReference type="Google" id="ProtNLM"/>
    </source>
</evidence>
<comment type="caution">
    <text evidence="1">The sequence shown here is derived from an EMBL/GenBank/DDBJ whole genome shotgun (WGS) entry which is preliminary data.</text>
</comment>